<feature type="domain" description="FAD dependent oxidoreductase" evidence="2">
    <location>
        <begin position="2"/>
        <end position="323"/>
    </location>
</feature>
<dbReference type="OrthoDB" id="7818064at2"/>
<dbReference type="PATRIC" id="fig|1231392.3.peg.1827"/>
<dbReference type="RefSeq" id="WP_007426969.1">
    <property type="nucleotide sequence ID" value="NZ_AMGO01000036.1"/>
</dbReference>
<dbReference type="eggNOG" id="COG0665">
    <property type="taxonomic scope" value="Bacteria"/>
</dbReference>
<keyword evidence="1" id="KW-0560">Oxidoreductase</keyword>
<dbReference type="InterPro" id="IPR006076">
    <property type="entry name" value="FAD-dep_OxRdtase"/>
</dbReference>
<dbReference type="EMBL" id="AMGO01000036">
    <property type="protein sequence ID" value="EKE44301.1"/>
    <property type="molecule type" value="Genomic_DNA"/>
</dbReference>
<dbReference type="STRING" id="1231392.OCGS_1817"/>
<dbReference type="PANTHER" id="PTHR13847:SF289">
    <property type="entry name" value="GLYCINE OXIDASE"/>
    <property type="match status" value="1"/>
</dbReference>
<gene>
    <name evidence="3" type="ORF">OCGS_1817</name>
</gene>
<dbReference type="InterPro" id="IPR036188">
    <property type="entry name" value="FAD/NAD-bd_sf"/>
</dbReference>
<dbReference type="SUPFAM" id="SSF51971">
    <property type="entry name" value="Nucleotide-binding domain"/>
    <property type="match status" value="1"/>
</dbReference>
<sequence>MDVTVRGAGIFGLSIAYLCVRRGARVAVIDPAGPGAGASGGLVGALAPHVPENWNAKKAFQLDSLLAAESFWRDVAGTGGGDPGYVRSGRLQPLADDGSVALARERSASAAALWRGRAVWSVEGAPRGWAPATPIGLVVRDTLSAQLHPRRAIDALVRALAASGVRTEPEGPDRGAVVWATGAQGLADLSAVLGQEVGRAVKGQAALLRHDARGMPHIFADGLHVIAHDDGTVAVGSTTERDFADPAGTDARLDDIVARARLAVPGLAGAGIVARWAGLRPRARSRAPMLGPWPGRPGHYIANGGFKIGFGMAPRVAEAMADLMLDGRDAIPAGFRVTDNLKACEGGHPSA</sequence>
<dbReference type="Gene3D" id="3.30.9.10">
    <property type="entry name" value="D-Amino Acid Oxidase, subunit A, domain 2"/>
    <property type="match status" value="2"/>
</dbReference>
<proteinExistence type="predicted"/>
<evidence type="ECO:0000313" key="3">
    <source>
        <dbReference type="EMBL" id="EKE44301.1"/>
    </source>
</evidence>
<dbReference type="AlphaFoldDB" id="K2GNR0"/>
<reference evidence="3 4" key="1">
    <citation type="journal article" date="2012" name="J. Bacteriol.">
        <title>Draft Genome Sequence of Oceaniovalibus guishaninsula JLT2003T.</title>
        <authorList>
            <person name="Tang K."/>
            <person name="Liu K."/>
            <person name="Jiao N."/>
        </authorList>
    </citation>
    <scope>NUCLEOTIDE SEQUENCE [LARGE SCALE GENOMIC DNA]</scope>
    <source>
        <strain evidence="3 4">JLT2003</strain>
    </source>
</reference>
<evidence type="ECO:0000256" key="1">
    <source>
        <dbReference type="ARBA" id="ARBA00023002"/>
    </source>
</evidence>
<name>K2GNR0_9RHOB</name>
<dbReference type="SUPFAM" id="SSF54373">
    <property type="entry name" value="FAD-linked reductases, C-terminal domain"/>
    <property type="match status" value="1"/>
</dbReference>
<evidence type="ECO:0000259" key="2">
    <source>
        <dbReference type="Pfam" id="PF01266"/>
    </source>
</evidence>
<dbReference type="Gene3D" id="3.50.50.60">
    <property type="entry name" value="FAD/NAD(P)-binding domain"/>
    <property type="match status" value="2"/>
</dbReference>
<dbReference type="Proteomes" id="UP000006765">
    <property type="component" value="Unassembled WGS sequence"/>
</dbReference>
<dbReference type="GO" id="GO:0016491">
    <property type="term" value="F:oxidoreductase activity"/>
    <property type="evidence" value="ECO:0007669"/>
    <property type="project" value="UniProtKB-KW"/>
</dbReference>
<evidence type="ECO:0000313" key="4">
    <source>
        <dbReference type="Proteomes" id="UP000006765"/>
    </source>
</evidence>
<dbReference type="GO" id="GO:0005737">
    <property type="term" value="C:cytoplasm"/>
    <property type="evidence" value="ECO:0007669"/>
    <property type="project" value="TreeGrafter"/>
</dbReference>
<dbReference type="Pfam" id="PF01266">
    <property type="entry name" value="DAO"/>
    <property type="match status" value="1"/>
</dbReference>
<accession>K2GNR0</accession>
<organism evidence="3 4">
    <name type="scientific">Oceaniovalibus guishaninsula JLT2003</name>
    <dbReference type="NCBI Taxonomy" id="1231392"/>
    <lineage>
        <taxon>Bacteria</taxon>
        <taxon>Pseudomonadati</taxon>
        <taxon>Pseudomonadota</taxon>
        <taxon>Alphaproteobacteria</taxon>
        <taxon>Rhodobacterales</taxon>
        <taxon>Roseobacteraceae</taxon>
        <taxon>Oceaniovalibus</taxon>
    </lineage>
</organism>
<keyword evidence="4" id="KW-1185">Reference proteome</keyword>
<comment type="caution">
    <text evidence="3">The sequence shown here is derived from an EMBL/GenBank/DDBJ whole genome shotgun (WGS) entry which is preliminary data.</text>
</comment>
<protein>
    <submittedName>
        <fullName evidence="3">Oxidoreductase, FAD-binding protein</fullName>
    </submittedName>
</protein>
<dbReference type="PANTHER" id="PTHR13847">
    <property type="entry name" value="SARCOSINE DEHYDROGENASE-RELATED"/>
    <property type="match status" value="1"/>
</dbReference>